<accession>A0AAX4K1X3</accession>
<feature type="compositionally biased region" description="Low complexity" evidence="1">
    <location>
        <begin position="479"/>
        <end position="492"/>
    </location>
</feature>
<protein>
    <submittedName>
        <fullName evidence="2">Uncharacterized protein</fullName>
    </submittedName>
</protein>
<feature type="compositionally biased region" description="Polar residues" evidence="1">
    <location>
        <begin position="367"/>
        <end position="381"/>
    </location>
</feature>
<evidence type="ECO:0000313" key="3">
    <source>
        <dbReference type="Proteomes" id="UP001355207"/>
    </source>
</evidence>
<reference evidence="2 3" key="1">
    <citation type="submission" date="2024-01" db="EMBL/GenBank/DDBJ databases">
        <title>Comparative genomics of Cryptococcus and Kwoniella reveals pathogenesis evolution and contrasting modes of karyotype evolution via chromosome fusion or intercentromeric recombination.</title>
        <authorList>
            <person name="Coelho M.A."/>
            <person name="David-Palma M."/>
            <person name="Shea T."/>
            <person name="Bowers K."/>
            <person name="McGinley-Smith S."/>
            <person name="Mohammad A.W."/>
            <person name="Gnirke A."/>
            <person name="Yurkov A.M."/>
            <person name="Nowrousian M."/>
            <person name="Sun S."/>
            <person name="Cuomo C.A."/>
            <person name="Heitman J."/>
        </authorList>
    </citation>
    <scope>NUCLEOTIDE SEQUENCE [LARGE SCALE GENOMIC DNA]</scope>
    <source>
        <strain evidence="2 3">CBS 6074</strain>
    </source>
</reference>
<dbReference type="Proteomes" id="UP001355207">
    <property type="component" value="Chromosome 9"/>
</dbReference>
<name>A0AAX4K1X3_9TREE</name>
<gene>
    <name evidence="2" type="ORF">L201_006523</name>
</gene>
<dbReference type="AlphaFoldDB" id="A0AAX4K1X3"/>
<feature type="compositionally biased region" description="Low complexity" evidence="1">
    <location>
        <begin position="453"/>
        <end position="469"/>
    </location>
</feature>
<feature type="compositionally biased region" description="Polar residues" evidence="1">
    <location>
        <begin position="231"/>
        <end position="247"/>
    </location>
</feature>
<organism evidence="2 3">
    <name type="scientific">Kwoniella dendrophila CBS 6074</name>
    <dbReference type="NCBI Taxonomy" id="1295534"/>
    <lineage>
        <taxon>Eukaryota</taxon>
        <taxon>Fungi</taxon>
        <taxon>Dikarya</taxon>
        <taxon>Basidiomycota</taxon>
        <taxon>Agaricomycotina</taxon>
        <taxon>Tremellomycetes</taxon>
        <taxon>Tremellales</taxon>
        <taxon>Cryptococcaceae</taxon>
        <taxon>Kwoniella</taxon>
    </lineage>
</organism>
<feature type="compositionally biased region" description="Low complexity" evidence="1">
    <location>
        <begin position="318"/>
        <end position="349"/>
    </location>
</feature>
<feature type="region of interest" description="Disordered" evidence="1">
    <location>
        <begin position="427"/>
        <end position="494"/>
    </location>
</feature>
<proteinExistence type="predicted"/>
<dbReference type="EMBL" id="CP144106">
    <property type="protein sequence ID" value="WWC91577.1"/>
    <property type="molecule type" value="Genomic_DNA"/>
</dbReference>
<dbReference type="GeneID" id="91097192"/>
<feature type="compositionally biased region" description="Polar residues" evidence="1">
    <location>
        <begin position="430"/>
        <end position="452"/>
    </location>
</feature>
<feature type="region of interest" description="Disordered" evidence="1">
    <location>
        <begin position="23"/>
        <end position="44"/>
    </location>
</feature>
<feature type="region of interest" description="Disordered" evidence="1">
    <location>
        <begin position="202"/>
        <end position="273"/>
    </location>
</feature>
<feature type="region of interest" description="Disordered" evidence="1">
    <location>
        <begin position="291"/>
        <end position="407"/>
    </location>
</feature>
<feature type="compositionally biased region" description="Low complexity" evidence="1">
    <location>
        <begin position="297"/>
        <end position="308"/>
    </location>
</feature>
<dbReference type="RefSeq" id="XP_066078339.1">
    <property type="nucleotide sequence ID" value="XM_066222242.1"/>
</dbReference>
<evidence type="ECO:0000256" key="1">
    <source>
        <dbReference type="SAM" id="MobiDB-lite"/>
    </source>
</evidence>
<keyword evidence="3" id="KW-1185">Reference proteome</keyword>
<sequence>MVNGQYIPRQVYKRSFVNGTSTSTLSVRGEDDKPKSDPNSTSQDLWLMSHDDFCLYGLSEEENKGKSISESIDYVVSYCSKSGHDTRLIPDGTLKGVTYVKTSSWVQVSGSGDFTQIGLSPEDPGGQFDSSTHNPEGSKLITSIGGDPARNWVTIISPETFCVRACFGDPAYCPTQYDSLGCYFLTSSGVGWDDVWQNCEADDGDPPGVFDGQTYTPGNGPVPTPYIPAVSNCQPGSSISNGQTPAPSNSNSDSGSEHSENASNSSSGYQEGSTTWLPVQTCLPCTATATADEGENSSAESISATSSSSKEDKEGGNSESSSASSASASSSESQSSSSPSSPSAASEAESNPEVVEGTEQVGITKLSLPTSESSATHSAKASITPAPGGNDLSARTRRWKVKRDGEDETITKGDQCCFTTWTPSVIGASSKPTGSSQVTSEHNSGSITSKTPSASRTGTVSGSGTGAITPGASISDTRNNTNGGHNSTNTSSDASVSFNMLSTGGKIDNLVMLSLVTGLGIVLGSMALI</sequence>
<evidence type="ECO:0000313" key="2">
    <source>
        <dbReference type="EMBL" id="WWC91577.1"/>
    </source>
</evidence>